<evidence type="ECO:0000313" key="1">
    <source>
        <dbReference type="EMBL" id="GHH84750.1"/>
    </source>
</evidence>
<dbReference type="InterPro" id="IPR036908">
    <property type="entry name" value="RlpA-like_sf"/>
</dbReference>
<proteinExistence type="predicted"/>
<evidence type="ECO:0000313" key="2">
    <source>
        <dbReference type="Proteomes" id="UP000603708"/>
    </source>
</evidence>
<dbReference type="Proteomes" id="UP000603708">
    <property type="component" value="Unassembled WGS sequence"/>
</dbReference>
<gene>
    <name evidence="1" type="ORF">GCM10018793_50120</name>
</gene>
<comment type="caution">
    <text evidence="1">The sequence shown here is derived from an EMBL/GenBank/DDBJ whole genome shotgun (WGS) entry which is preliminary data.</text>
</comment>
<dbReference type="AlphaFoldDB" id="A0A919GIU9"/>
<sequence>MGVLHLHCRHICPIGTRRRHAERQPPHDSGAALMTAPELSWACKYRRPPTASCDHRPEGAGRVDAECRVPVHEQSNAVRPPVRRAPDGRHVQVGTAPVKGCDMACGSTSLWAGESTWFCCGSAWGPCGSAGTGACGTCQSSRAQAAWPNASQACFDITRPDLCGENIPRRGCGSVMNVRHQCSGATVCVTISDCGPRTKSFCGEATCCNGACRTNRVIDLTPAAFSAIGNLDSGMLPVYIYE</sequence>
<dbReference type="Gene3D" id="2.40.40.10">
    <property type="entry name" value="RlpA-like domain"/>
    <property type="match status" value="1"/>
</dbReference>
<reference evidence="1" key="1">
    <citation type="journal article" date="2014" name="Int. J. Syst. Evol. Microbiol.">
        <title>Complete genome sequence of Corynebacterium casei LMG S-19264T (=DSM 44701T), isolated from a smear-ripened cheese.</title>
        <authorList>
            <consortium name="US DOE Joint Genome Institute (JGI-PGF)"/>
            <person name="Walter F."/>
            <person name="Albersmeier A."/>
            <person name="Kalinowski J."/>
            <person name="Ruckert C."/>
        </authorList>
    </citation>
    <scope>NUCLEOTIDE SEQUENCE</scope>
    <source>
        <strain evidence="1">JCM 5069</strain>
    </source>
</reference>
<accession>A0A919GIU9</accession>
<name>A0A919GIU9_9ACTN</name>
<dbReference type="EMBL" id="BNCD01000016">
    <property type="protein sequence ID" value="GHH84750.1"/>
    <property type="molecule type" value="Genomic_DNA"/>
</dbReference>
<organism evidence="1 2">
    <name type="scientific">Streptomyces sulfonofaciens</name>
    <dbReference type="NCBI Taxonomy" id="68272"/>
    <lineage>
        <taxon>Bacteria</taxon>
        <taxon>Bacillati</taxon>
        <taxon>Actinomycetota</taxon>
        <taxon>Actinomycetes</taxon>
        <taxon>Kitasatosporales</taxon>
        <taxon>Streptomycetaceae</taxon>
        <taxon>Streptomyces</taxon>
    </lineage>
</organism>
<reference evidence="1" key="2">
    <citation type="submission" date="2020-09" db="EMBL/GenBank/DDBJ databases">
        <authorList>
            <person name="Sun Q."/>
            <person name="Ohkuma M."/>
        </authorList>
    </citation>
    <scope>NUCLEOTIDE SEQUENCE</scope>
    <source>
        <strain evidence="1">JCM 5069</strain>
    </source>
</reference>
<protein>
    <recommendedName>
        <fullName evidence="3">RlpA-like protein double-psi beta-barrel domain-containing protein</fullName>
    </recommendedName>
</protein>
<keyword evidence="2" id="KW-1185">Reference proteome</keyword>
<evidence type="ECO:0008006" key="3">
    <source>
        <dbReference type="Google" id="ProtNLM"/>
    </source>
</evidence>